<dbReference type="Pfam" id="PF10079">
    <property type="entry name" value="Rossmann-like_BshC"/>
    <property type="match status" value="1"/>
</dbReference>
<dbReference type="Pfam" id="PF24850">
    <property type="entry name" value="CC_BshC"/>
    <property type="match status" value="1"/>
</dbReference>
<reference evidence="5 6" key="1">
    <citation type="submission" date="2021-05" db="EMBL/GenBank/DDBJ databases">
        <title>Ornithinibacillus massiliensis sp. nov.</title>
        <authorList>
            <person name="Iwaza R."/>
            <person name="Lagier J.-C."/>
            <person name="Raoult D."/>
        </authorList>
    </citation>
    <scope>NUCLEOTIDE SEQUENCE [LARGE SCALE GENOMIC DNA]</scope>
    <source>
        <strain evidence="5 6">Marseille-P3601</strain>
    </source>
</reference>
<dbReference type="InterPro" id="IPR055398">
    <property type="entry name" value="Rossmann-like_BshC"/>
</dbReference>
<keyword evidence="1 2" id="KW-0436">Ligase</keyword>
<dbReference type="EMBL" id="JAGXBY010000002">
    <property type="protein sequence ID" value="MBS3680146.1"/>
    <property type="molecule type" value="Genomic_DNA"/>
</dbReference>
<dbReference type="NCBIfam" id="TIGR03998">
    <property type="entry name" value="thiol_BshC"/>
    <property type="match status" value="1"/>
</dbReference>
<evidence type="ECO:0000256" key="2">
    <source>
        <dbReference type="HAMAP-Rule" id="MF_01867"/>
    </source>
</evidence>
<dbReference type="Proteomes" id="UP000681870">
    <property type="component" value="Unassembled WGS sequence"/>
</dbReference>
<dbReference type="InterPro" id="IPR055399">
    <property type="entry name" value="CC_BshC"/>
</dbReference>
<proteinExistence type="inferred from homology"/>
<name>A0ABS5MCU6_9BACI</name>
<organism evidence="5 6">
    <name type="scientific">Ornithinibacillus massiliensis</name>
    <dbReference type="NCBI Taxonomy" id="1944633"/>
    <lineage>
        <taxon>Bacteria</taxon>
        <taxon>Bacillati</taxon>
        <taxon>Bacillota</taxon>
        <taxon>Bacilli</taxon>
        <taxon>Bacillales</taxon>
        <taxon>Bacillaceae</taxon>
        <taxon>Ornithinibacillus</taxon>
    </lineage>
</organism>
<feature type="coiled-coil region" evidence="2">
    <location>
        <begin position="451"/>
        <end position="493"/>
    </location>
</feature>
<comment type="caution">
    <text evidence="5">The sequence shown here is derived from an EMBL/GenBank/DDBJ whole genome shotgun (WGS) entry which is preliminary data.</text>
</comment>
<sequence>MRIEPVQIQKQTKLMRDYRNQHKSILEFFDYGMNDYASRLQELKQRTYKREELVEVLYHLNQSWGAPEKTFRNIERLKDDQSVVVVGGQQAGVLTGPLYSVNKVISIIQLARQQEKDLGIPVVPLFWIAGEDHDFEEVNHIYLQVKNMMKKFKVGQRLLDKRSVSKIELEEPIILDWLESIFEQLAETEHTKDIYSLIVDSLHKSTTYVDFFARLIFLLFEEDGIVLMDSGNEKIRRLESDYFVEMITKQQEISDGVCHAYKQLTSNDYSIALDVAPENGNLFYHKDEERILLTKNQEGNWVGKQLEVIFTTDELMEMAKKTPEKLSNNVVTRPLMQDLLLPTLAFIGGPGEISYWAVLKPAFHAMEMKMPPVVPRLSFTYMDRKTEKTLNKYHISSALALNGEISGIRKAWFKEKVNPPIEETVEELKKKITEAHEPLRTIAHQVRADIRDLAEKNLDYLIRDVAFLEKRMVRALEEQYHKELNEFTLLENMLYPGGLQERVWNPLPFINAYGLHFFQEISAEDCSFEEEHYVVYI</sequence>
<comment type="similarity">
    <text evidence="2">Belongs to the BshC family.</text>
</comment>
<gene>
    <name evidence="2 5" type="primary">bshC</name>
    <name evidence="5" type="ORF">KGF86_07955</name>
</gene>
<keyword evidence="6" id="KW-1185">Reference proteome</keyword>
<dbReference type="RefSeq" id="WP_211741530.1">
    <property type="nucleotide sequence ID" value="NZ_JAGXBY010000002.1"/>
</dbReference>
<evidence type="ECO:0000313" key="5">
    <source>
        <dbReference type="EMBL" id="MBS3680146.1"/>
    </source>
</evidence>
<evidence type="ECO:0000313" key="6">
    <source>
        <dbReference type="Proteomes" id="UP000681870"/>
    </source>
</evidence>
<protein>
    <recommendedName>
        <fullName evidence="2">Putative cysteine ligase BshC</fullName>
        <ecNumber evidence="2">6.-.-.-</ecNumber>
    </recommendedName>
</protein>
<comment type="function">
    <text evidence="2">Involved in bacillithiol (BSH) biosynthesis. May catalyze the last step of the pathway, the addition of cysteine to glucosamine malate (GlcN-Mal) to generate BSH.</text>
</comment>
<evidence type="ECO:0000259" key="3">
    <source>
        <dbReference type="Pfam" id="PF10079"/>
    </source>
</evidence>
<dbReference type="HAMAP" id="MF_01867">
    <property type="entry name" value="BshC"/>
    <property type="match status" value="1"/>
</dbReference>
<evidence type="ECO:0000256" key="1">
    <source>
        <dbReference type="ARBA" id="ARBA00022598"/>
    </source>
</evidence>
<feature type="domain" description="Bacillithiol biosynthesis BshC N-terminal Rossmann-like" evidence="3">
    <location>
        <begin position="1"/>
        <end position="377"/>
    </location>
</feature>
<dbReference type="InterPro" id="IPR011199">
    <property type="entry name" value="Bacillithiol_biosynth_BshC"/>
</dbReference>
<dbReference type="EC" id="6.-.-.-" evidence="2"/>
<keyword evidence="2" id="KW-0175">Coiled coil</keyword>
<dbReference type="PIRSF" id="PIRSF012535">
    <property type="entry name" value="UCP012535"/>
    <property type="match status" value="1"/>
</dbReference>
<feature type="domain" description="Bacillithiol biosynthesis BshC C-terminal coiled-coil" evidence="4">
    <location>
        <begin position="379"/>
        <end position="537"/>
    </location>
</feature>
<accession>A0ABS5MCU6</accession>
<evidence type="ECO:0000259" key="4">
    <source>
        <dbReference type="Pfam" id="PF24850"/>
    </source>
</evidence>